<keyword evidence="1" id="KW-0732">Signal</keyword>
<dbReference type="Proteomes" id="UP000008181">
    <property type="component" value="Chromosome 3"/>
</dbReference>
<feature type="signal peptide" evidence="1">
    <location>
        <begin position="1"/>
        <end position="18"/>
    </location>
</feature>
<accession>G2R5W6</accession>
<dbReference type="KEGG" id="ttt:THITE_2130104"/>
<dbReference type="eggNOG" id="ENOG502T68D">
    <property type="taxonomic scope" value="Eukaryota"/>
</dbReference>
<gene>
    <name evidence="2" type="ORF">THITE_2130104</name>
</gene>
<evidence type="ECO:0000313" key="2">
    <source>
        <dbReference type="EMBL" id="AEO68353.1"/>
    </source>
</evidence>
<dbReference type="GeneID" id="11518855"/>
<evidence type="ECO:0000313" key="3">
    <source>
        <dbReference type="Proteomes" id="UP000008181"/>
    </source>
</evidence>
<organism evidence="2 3">
    <name type="scientific">Thermothielavioides terrestris (strain ATCC 38088 / NRRL 8126)</name>
    <name type="common">Thielavia terrestris</name>
    <dbReference type="NCBI Taxonomy" id="578455"/>
    <lineage>
        <taxon>Eukaryota</taxon>
        <taxon>Fungi</taxon>
        <taxon>Dikarya</taxon>
        <taxon>Ascomycota</taxon>
        <taxon>Pezizomycotina</taxon>
        <taxon>Sordariomycetes</taxon>
        <taxon>Sordariomycetidae</taxon>
        <taxon>Sordariales</taxon>
        <taxon>Chaetomiaceae</taxon>
        <taxon>Thermothielavioides</taxon>
        <taxon>Thermothielavioides terrestris</taxon>
    </lineage>
</organism>
<dbReference type="AlphaFoldDB" id="G2R5W6"/>
<name>G2R5W6_THETT</name>
<dbReference type="RefSeq" id="XP_003654689.1">
    <property type="nucleotide sequence ID" value="XM_003654641.1"/>
</dbReference>
<feature type="chain" id="PRO_5003436928" evidence="1">
    <location>
        <begin position="19"/>
        <end position="364"/>
    </location>
</feature>
<keyword evidence="3" id="KW-1185">Reference proteome</keyword>
<dbReference type="EMBL" id="CP003011">
    <property type="protein sequence ID" value="AEO68353.1"/>
    <property type="molecule type" value="Genomic_DNA"/>
</dbReference>
<evidence type="ECO:0000256" key="1">
    <source>
        <dbReference type="SAM" id="SignalP"/>
    </source>
</evidence>
<protein>
    <submittedName>
        <fullName evidence="2">Uncharacterized protein</fullName>
    </submittedName>
</protein>
<dbReference type="HOGENOM" id="CLU_761138_0_0_1"/>
<sequence>MRCILLRALIAGVSLVSASPISSQLATPTTCVADELLVLLRANAASARPFCRTYLGYDSASIVATVTPPAVTIVTTETRTTTHLATVTVTDIDTIFTTVIGTVVVETQTITISPPAKQRRQPLTAVSDYPAASISSACSCLNVRNCGKKATTTLPAATETSVASTVVIDTTETSTLTEVATTTLATTETSSATVVTVVIATPSTAPSGSRMVATTSSDEKYYLKSVPLEGSGDLLVVAQDASQAIDTFQLDDQGLLSFVSPDLNQQLVYPYFATIWWMNTDAKKLMFNTQEFIDNWDYLDWKNFQWVADSQTGALTAANAGLPLYSQLCLSGLNGVLEQELMIGTATPMKGSGCIPATISLESA</sequence>
<dbReference type="OrthoDB" id="10677082at2759"/>
<reference evidence="2 3" key="1">
    <citation type="journal article" date="2011" name="Nat. Biotechnol.">
        <title>Comparative genomic analysis of the thermophilic biomass-degrading fungi Myceliophthora thermophila and Thielavia terrestris.</title>
        <authorList>
            <person name="Berka R.M."/>
            <person name="Grigoriev I.V."/>
            <person name="Otillar R."/>
            <person name="Salamov A."/>
            <person name="Grimwood J."/>
            <person name="Reid I."/>
            <person name="Ishmael N."/>
            <person name="John T."/>
            <person name="Darmond C."/>
            <person name="Moisan M.-C."/>
            <person name="Henrissat B."/>
            <person name="Coutinho P.M."/>
            <person name="Lombard V."/>
            <person name="Natvig D.O."/>
            <person name="Lindquist E."/>
            <person name="Schmutz J."/>
            <person name="Lucas S."/>
            <person name="Harris P."/>
            <person name="Powlowski J."/>
            <person name="Bellemare A."/>
            <person name="Taylor D."/>
            <person name="Butler G."/>
            <person name="de Vries R.P."/>
            <person name="Allijn I.E."/>
            <person name="van den Brink J."/>
            <person name="Ushinsky S."/>
            <person name="Storms R."/>
            <person name="Powell A.J."/>
            <person name="Paulsen I.T."/>
            <person name="Elbourne L.D.H."/>
            <person name="Baker S.E."/>
            <person name="Magnuson J."/>
            <person name="LaBoissiere S."/>
            <person name="Clutterbuck A.J."/>
            <person name="Martinez D."/>
            <person name="Wogulis M."/>
            <person name="de Leon A.L."/>
            <person name="Rey M.W."/>
            <person name="Tsang A."/>
        </authorList>
    </citation>
    <scope>NUCLEOTIDE SEQUENCE [LARGE SCALE GENOMIC DNA]</scope>
    <source>
        <strain evidence="3">ATCC 38088 / NRRL 8126</strain>
    </source>
</reference>
<proteinExistence type="predicted"/>